<sequence>MHLKGGGHDKR</sequence>
<organism evidence="1 2">
    <name type="scientific">Bacillus wiedmannii</name>
    <dbReference type="NCBI Taxonomy" id="1890302"/>
    <lineage>
        <taxon>Bacteria</taxon>
        <taxon>Bacillati</taxon>
        <taxon>Bacillota</taxon>
        <taxon>Bacilli</taxon>
        <taxon>Bacillales</taxon>
        <taxon>Bacillaceae</taxon>
        <taxon>Bacillus</taxon>
        <taxon>Bacillus cereus group</taxon>
    </lineage>
</organism>
<protein>
    <submittedName>
        <fullName evidence="1">Uncharacterized protein</fullName>
    </submittedName>
</protein>
<evidence type="ECO:0000313" key="2">
    <source>
        <dbReference type="Proteomes" id="UP000196052"/>
    </source>
</evidence>
<accession>A0A1C4AIM5</accession>
<name>A0A1C4AIM5_9BACI</name>
<gene>
    <name evidence="1" type="ORF">BC05F1_00895</name>
</gene>
<proteinExistence type="predicted"/>
<reference evidence="2" key="1">
    <citation type="submission" date="2016-08" db="EMBL/GenBank/DDBJ databases">
        <authorList>
            <person name="Loux V."/>
            <person name="Rue O."/>
        </authorList>
    </citation>
    <scope>NUCLEOTIDE SEQUENCE [LARGE SCALE GENOMIC DNA]</scope>
    <source>
        <strain evidence="2">INRA Bc05-F1</strain>
    </source>
</reference>
<evidence type="ECO:0000313" key="1">
    <source>
        <dbReference type="EMBL" id="SCB94458.1"/>
    </source>
</evidence>
<dbReference type="EMBL" id="FMBE01000012">
    <property type="protein sequence ID" value="SCB94458.1"/>
    <property type="molecule type" value="Genomic_DNA"/>
</dbReference>
<dbReference type="Proteomes" id="UP000196052">
    <property type="component" value="Unassembled WGS sequence"/>
</dbReference>